<organism evidence="1 2">
    <name type="scientific">Penicillium canescens</name>
    <dbReference type="NCBI Taxonomy" id="5083"/>
    <lineage>
        <taxon>Eukaryota</taxon>
        <taxon>Fungi</taxon>
        <taxon>Dikarya</taxon>
        <taxon>Ascomycota</taxon>
        <taxon>Pezizomycotina</taxon>
        <taxon>Eurotiomycetes</taxon>
        <taxon>Eurotiomycetidae</taxon>
        <taxon>Eurotiales</taxon>
        <taxon>Aspergillaceae</taxon>
        <taxon>Penicillium</taxon>
    </lineage>
</organism>
<sequence>MAFCILHKIRTTANVTPLTCDLASITGECWIANATFANGTAAGSMFIEKNNTMGVLPITRIAYVNRTVTGFALFASQLVYNSNTELEVQFWPKSTDTAGVYGLIWTPDGETPTGDFPVVVKTSEDS</sequence>
<name>A0AAD6HYF9_PENCN</name>
<keyword evidence="2" id="KW-1185">Reference proteome</keyword>
<dbReference type="EMBL" id="JAQJZL010000016">
    <property type="protein sequence ID" value="KAJ6022784.1"/>
    <property type="molecule type" value="Genomic_DNA"/>
</dbReference>
<accession>A0AAD6HYF9</accession>
<reference evidence="1" key="1">
    <citation type="journal article" date="2023" name="IMA Fungus">
        <title>Comparative genomic study of the Penicillium genus elucidates a diverse pangenome and 15 lateral gene transfer events.</title>
        <authorList>
            <person name="Petersen C."/>
            <person name="Sorensen T."/>
            <person name="Nielsen M.R."/>
            <person name="Sondergaard T.E."/>
            <person name="Sorensen J.L."/>
            <person name="Fitzpatrick D.A."/>
            <person name="Frisvad J.C."/>
            <person name="Nielsen K.L."/>
        </authorList>
    </citation>
    <scope>NUCLEOTIDE SEQUENCE</scope>
    <source>
        <strain evidence="1">IBT 15450</strain>
    </source>
</reference>
<dbReference type="AlphaFoldDB" id="A0AAD6HYF9"/>
<evidence type="ECO:0000313" key="2">
    <source>
        <dbReference type="Proteomes" id="UP001219568"/>
    </source>
</evidence>
<reference evidence="1" key="2">
    <citation type="submission" date="2023-01" db="EMBL/GenBank/DDBJ databases">
        <authorList>
            <person name="Petersen C."/>
        </authorList>
    </citation>
    <scope>NUCLEOTIDE SEQUENCE</scope>
    <source>
        <strain evidence="1">IBT 15450</strain>
    </source>
</reference>
<proteinExistence type="predicted"/>
<evidence type="ECO:0000313" key="1">
    <source>
        <dbReference type="EMBL" id="KAJ6022784.1"/>
    </source>
</evidence>
<gene>
    <name evidence="1" type="ORF">N7460_013179</name>
</gene>
<dbReference type="Proteomes" id="UP001219568">
    <property type="component" value="Unassembled WGS sequence"/>
</dbReference>
<protein>
    <submittedName>
        <fullName evidence="1">Uncharacterized protein</fullName>
    </submittedName>
</protein>
<comment type="caution">
    <text evidence="1">The sequence shown here is derived from an EMBL/GenBank/DDBJ whole genome shotgun (WGS) entry which is preliminary data.</text>
</comment>